<evidence type="ECO:0000313" key="2">
    <source>
        <dbReference type="EMBL" id="KAK3273054.1"/>
    </source>
</evidence>
<name>A0AAE0G7T1_9CHLO</name>
<accession>A0AAE0G7T1</accession>
<feature type="compositionally biased region" description="Basic and acidic residues" evidence="1">
    <location>
        <begin position="65"/>
        <end position="74"/>
    </location>
</feature>
<dbReference type="EMBL" id="LGRX02008662">
    <property type="protein sequence ID" value="KAK3273054.1"/>
    <property type="molecule type" value="Genomic_DNA"/>
</dbReference>
<protein>
    <submittedName>
        <fullName evidence="2">Uncharacterized protein</fullName>
    </submittedName>
</protein>
<dbReference type="AlphaFoldDB" id="A0AAE0G7T1"/>
<sequence length="85" mass="9778">MPASEAGGESFVEEIEAPPDVEIVRRALRFVVGRVWRSPSSTTDRPVVLRVRVHEHHRHRKRLGHERVRADGRTRQFLTESTDAV</sequence>
<comment type="caution">
    <text evidence="2">The sequence shown here is derived from an EMBL/GenBank/DDBJ whole genome shotgun (WGS) entry which is preliminary data.</text>
</comment>
<gene>
    <name evidence="2" type="ORF">CYMTET_18686</name>
</gene>
<feature type="region of interest" description="Disordered" evidence="1">
    <location>
        <begin position="60"/>
        <end position="85"/>
    </location>
</feature>
<organism evidence="2 3">
    <name type="scientific">Cymbomonas tetramitiformis</name>
    <dbReference type="NCBI Taxonomy" id="36881"/>
    <lineage>
        <taxon>Eukaryota</taxon>
        <taxon>Viridiplantae</taxon>
        <taxon>Chlorophyta</taxon>
        <taxon>Pyramimonadophyceae</taxon>
        <taxon>Pyramimonadales</taxon>
        <taxon>Pyramimonadaceae</taxon>
        <taxon>Cymbomonas</taxon>
    </lineage>
</organism>
<keyword evidence="3" id="KW-1185">Reference proteome</keyword>
<evidence type="ECO:0000256" key="1">
    <source>
        <dbReference type="SAM" id="MobiDB-lite"/>
    </source>
</evidence>
<feature type="compositionally biased region" description="Polar residues" evidence="1">
    <location>
        <begin position="76"/>
        <end position="85"/>
    </location>
</feature>
<evidence type="ECO:0000313" key="3">
    <source>
        <dbReference type="Proteomes" id="UP001190700"/>
    </source>
</evidence>
<dbReference type="Proteomes" id="UP001190700">
    <property type="component" value="Unassembled WGS sequence"/>
</dbReference>
<reference evidence="2 3" key="1">
    <citation type="journal article" date="2015" name="Genome Biol. Evol.">
        <title>Comparative Genomics of a Bacterivorous Green Alga Reveals Evolutionary Causalities and Consequences of Phago-Mixotrophic Mode of Nutrition.</title>
        <authorList>
            <person name="Burns J.A."/>
            <person name="Paasch A."/>
            <person name="Narechania A."/>
            <person name="Kim E."/>
        </authorList>
    </citation>
    <scope>NUCLEOTIDE SEQUENCE [LARGE SCALE GENOMIC DNA]</scope>
    <source>
        <strain evidence="2 3">PLY_AMNH</strain>
    </source>
</reference>
<proteinExistence type="predicted"/>